<evidence type="ECO:0000256" key="3">
    <source>
        <dbReference type="SAM" id="SignalP"/>
    </source>
</evidence>
<feature type="domain" description="VWFD" evidence="4">
    <location>
        <begin position="160"/>
        <end position="212"/>
    </location>
</feature>
<dbReference type="PROSITE" id="PS51233">
    <property type="entry name" value="VWFD"/>
    <property type="match status" value="1"/>
</dbReference>
<comment type="caution">
    <text evidence="5">The sequence shown here is derived from an EMBL/GenBank/DDBJ whole genome shotgun (WGS) entry which is preliminary data.</text>
</comment>
<accession>A0A8S4NAT2</accession>
<feature type="signal peptide" evidence="3">
    <location>
        <begin position="1"/>
        <end position="31"/>
    </location>
</feature>
<dbReference type="AlphaFoldDB" id="A0A8S4NAT2"/>
<evidence type="ECO:0000313" key="6">
    <source>
        <dbReference type="Proteomes" id="UP000749559"/>
    </source>
</evidence>
<name>A0A8S4NAT2_OWEFU</name>
<keyword evidence="6" id="KW-1185">Reference proteome</keyword>
<keyword evidence="1" id="KW-1015">Disulfide bond</keyword>
<evidence type="ECO:0000313" key="5">
    <source>
        <dbReference type="EMBL" id="CAH1778120.1"/>
    </source>
</evidence>
<feature type="chain" id="PRO_5035923900" description="VWFD domain-containing protein" evidence="3">
    <location>
        <begin position="32"/>
        <end position="212"/>
    </location>
</feature>
<dbReference type="Proteomes" id="UP000749559">
    <property type="component" value="Unassembled WGS sequence"/>
</dbReference>
<evidence type="ECO:0000256" key="2">
    <source>
        <dbReference type="ARBA" id="ARBA00023180"/>
    </source>
</evidence>
<protein>
    <recommendedName>
        <fullName evidence="4">VWFD domain-containing protein</fullName>
    </recommendedName>
</protein>
<organism evidence="5 6">
    <name type="scientific">Owenia fusiformis</name>
    <name type="common">Polychaete worm</name>
    <dbReference type="NCBI Taxonomy" id="6347"/>
    <lineage>
        <taxon>Eukaryota</taxon>
        <taxon>Metazoa</taxon>
        <taxon>Spiralia</taxon>
        <taxon>Lophotrochozoa</taxon>
        <taxon>Annelida</taxon>
        <taxon>Polychaeta</taxon>
        <taxon>Sedentaria</taxon>
        <taxon>Canalipalpata</taxon>
        <taxon>Sabellida</taxon>
        <taxon>Oweniida</taxon>
        <taxon>Oweniidae</taxon>
        <taxon>Owenia</taxon>
    </lineage>
</organism>
<keyword evidence="2" id="KW-0325">Glycoprotein</keyword>
<dbReference type="InterPro" id="IPR000884">
    <property type="entry name" value="TSP1_rpt"/>
</dbReference>
<evidence type="ECO:0000256" key="1">
    <source>
        <dbReference type="ARBA" id="ARBA00023157"/>
    </source>
</evidence>
<keyword evidence="3" id="KW-0732">Signal</keyword>
<dbReference type="EMBL" id="CAIIXF020000002">
    <property type="protein sequence ID" value="CAH1778120.1"/>
    <property type="molecule type" value="Genomic_DNA"/>
</dbReference>
<reference evidence="5" key="1">
    <citation type="submission" date="2022-03" db="EMBL/GenBank/DDBJ databases">
        <authorList>
            <person name="Martin C."/>
        </authorList>
    </citation>
    <scope>NUCLEOTIDE SEQUENCE</scope>
</reference>
<feature type="non-terminal residue" evidence="5">
    <location>
        <position position="1"/>
    </location>
</feature>
<dbReference type="Pfam" id="PF00094">
    <property type="entry name" value="VWD"/>
    <property type="match status" value="1"/>
</dbReference>
<dbReference type="PANTHER" id="PTHR11339">
    <property type="entry name" value="EXTRACELLULAR MATRIX GLYCOPROTEIN RELATED"/>
    <property type="match status" value="1"/>
</dbReference>
<dbReference type="PANTHER" id="PTHR11339:SF373">
    <property type="entry name" value="VWFD DOMAIN-CONTAINING PROTEIN"/>
    <property type="match status" value="1"/>
</dbReference>
<feature type="non-terminal residue" evidence="5">
    <location>
        <position position="212"/>
    </location>
</feature>
<dbReference type="InterPro" id="IPR001846">
    <property type="entry name" value="VWF_type-D"/>
</dbReference>
<dbReference type="GO" id="GO:0005615">
    <property type="term" value="C:extracellular space"/>
    <property type="evidence" value="ECO:0007669"/>
    <property type="project" value="TreeGrafter"/>
</dbReference>
<dbReference type="PROSITE" id="PS50092">
    <property type="entry name" value="TSP1"/>
    <property type="match status" value="1"/>
</dbReference>
<proteinExistence type="predicted"/>
<gene>
    <name evidence="5" type="ORF">OFUS_LOCUS5085</name>
</gene>
<dbReference type="InterPro" id="IPR050780">
    <property type="entry name" value="Mucin_vWF_Thrombospondin_sf"/>
</dbReference>
<evidence type="ECO:0000259" key="4">
    <source>
        <dbReference type="PROSITE" id="PS51233"/>
    </source>
</evidence>
<sequence>AEINITSTMLNVKKMLGVVILIMISDHFVDAKPKTYSDCVKNCKKVAGAKKNKCDGWCKIPKGEKVDDVCWKKCIAELGGSEFRACMKNCTGKPVNCLWKQWTDWGKCTECGKCCQKHCTRARGKIPSQGGGKPCKGSSIETQMFKCSKIECSQPHTKPGTCSGWGDPHYTTFDGLRYDFQGDCKYSLVRALDGAFKIEVKNVRTSPTSSVS</sequence>
<dbReference type="GO" id="GO:0031012">
    <property type="term" value="C:extracellular matrix"/>
    <property type="evidence" value="ECO:0007669"/>
    <property type="project" value="TreeGrafter"/>
</dbReference>